<dbReference type="PANTHER" id="PTHR13932:SF5">
    <property type="entry name" value="RADICAL S-ADENOSYL METHIONINE DOMAIN-CONTAINING PROTEIN 1, MITOCHONDRIAL"/>
    <property type="match status" value="1"/>
</dbReference>
<feature type="region of interest" description="Disordered" evidence="1">
    <location>
        <begin position="1"/>
        <end position="30"/>
    </location>
</feature>
<dbReference type="AlphaFoldDB" id="A0A8J4MUT6"/>
<dbReference type="GO" id="GO:0006779">
    <property type="term" value="P:porphyrin-containing compound biosynthetic process"/>
    <property type="evidence" value="ECO:0007669"/>
    <property type="project" value="TreeGrafter"/>
</dbReference>
<evidence type="ECO:0000313" key="3">
    <source>
        <dbReference type="Proteomes" id="UP000785099"/>
    </source>
</evidence>
<dbReference type="InterPro" id="IPR058240">
    <property type="entry name" value="rSAM_sf"/>
</dbReference>
<comment type="caution">
    <text evidence="2">The sequence shown here is derived from an EMBL/GenBank/DDBJ whole genome shotgun (WGS) entry which is preliminary data.</text>
</comment>
<dbReference type="PANTHER" id="PTHR13932">
    <property type="entry name" value="COPROPORPHYRINIGEN III OXIDASE"/>
    <property type="match status" value="1"/>
</dbReference>
<dbReference type="Proteomes" id="UP000785099">
    <property type="component" value="Unassembled WGS sequence"/>
</dbReference>
<proteinExistence type="predicted"/>
<dbReference type="GO" id="GO:0005739">
    <property type="term" value="C:mitochondrion"/>
    <property type="evidence" value="ECO:0007669"/>
    <property type="project" value="TreeGrafter"/>
</dbReference>
<keyword evidence="3" id="KW-1185">Reference proteome</keyword>
<evidence type="ECO:0000313" key="2">
    <source>
        <dbReference type="EMBL" id="KAF1450524.1"/>
    </source>
</evidence>
<sequence>AGGGALGPVHGAGAVPPPKRGAPGGGGAAVPHGSPCPQWPYCRKRCSYCNFNKYVVPAVDEVAMRACLVREARTLLRLSQVQRWVCGGGSGGGRGGVGPFGTHPQPPHPLPDSVTSVFFGGGTPSLASPRTIAAVLEAVAG</sequence>
<dbReference type="InterPro" id="IPR034505">
    <property type="entry name" value="Coproporphyrinogen-III_oxidase"/>
</dbReference>
<name>A0A8J4MUT6_SPHME</name>
<feature type="non-terminal residue" evidence="2">
    <location>
        <position position="141"/>
    </location>
</feature>
<protein>
    <submittedName>
        <fullName evidence="2">Radical S-adenosyl methionine domain-containing protein 1, mitochondrial</fullName>
    </submittedName>
</protein>
<feature type="non-terminal residue" evidence="2">
    <location>
        <position position="1"/>
    </location>
</feature>
<reference evidence="2 3" key="1">
    <citation type="journal article" date="2019" name="Gigascience">
        <title>High-coverage genomes to elucidate the evolution of penguins.</title>
        <authorList>
            <person name="Pan H."/>
            <person name="Cole T.L."/>
            <person name="Bi X."/>
            <person name="Fang M."/>
            <person name="Zhou C."/>
            <person name="Yang Z."/>
            <person name="Ksepka D.T."/>
            <person name="Hart T."/>
            <person name="Bouzat J.L."/>
            <person name="Argilla L.S."/>
            <person name="Bertelsen M.F."/>
            <person name="Boersma P.D."/>
            <person name="Bost C.A."/>
            <person name="Cherel Y."/>
            <person name="Dann P."/>
            <person name="Fiddaman S.R."/>
            <person name="Howard P."/>
            <person name="Labuschagne K."/>
            <person name="Mattern T."/>
            <person name="Miller G."/>
            <person name="Parker P."/>
            <person name="Phillips R.A."/>
            <person name="Quillfeldt P."/>
            <person name="Ryan P.G."/>
            <person name="Taylor H."/>
            <person name="Thompson D.R."/>
            <person name="Young M.J."/>
            <person name="Ellegaard M.R."/>
            <person name="Gilbert M.T.P."/>
            <person name="Sinding M.S."/>
            <person name="Pacheco G."/>
            <person name="Shepherd L.D."/>
            <person name="Tennyson A.J.D."/>
            <person name="Grosser S."/>
            <person name="Kay E."/>
            <person name="Nupen L.J."/>
            <person name="Ellenberg U."/>
            <person name="Houston D.M."/>
            <person name="Reeve A.H."/>
            <person name="Johnson K."/>
            <person name="Masello J.F."/>
            <person name="Stracke T."/>
            <person name="McKinlay B."/>
            <person name="Borboroglu P.G."/>
            <person name="Zhang D.X."/>
            <person name="Zhang G."/>
        </authorList>
    </citation>
    <scope>NUCLEOTIDE SEQUENCE [LARGE SCALE GENOMIC DNA]</scope>
    <source>
        <strain evidence="2">GAPE 212</strain>
    </source>
</reference>
<accession>A0A8J4MUT6</accession>
<evidence type="ECO:0000256" key="1">
    <source>
        <dbReference type="SAM" id="MobiDB-lite"/>
    </source>
</evidence>
<dbReference type="EMBL" id="VUKU01005673">
    <property type="protein sequence ID" value="KAF1450524.1"/>
    <property type="molecule type" value="Genomic_DNA"/>
</dbReference>
<dbReference type="SUPFAM" id="SSF102114">
    <property type="entry name" value="Radical SAM enzymes"/>
    <property type="match status" value="1"/>
</dbReference>
<organism evidence="2 3">
    <name type="scientific">Spheniscus mendiculus</name>
    <name type="common">Galapagos penguin</name>
    <dbReference type="NCBI Taxonomy" id="156760"/>
    <lineage>
        <taxon>Eukaryota</taxon>
        <taxon>Metazoa</taxon>
        <taxon>Chordata</taxon>
        <taxon>Craniata</taxon>
        <taxon>Vertebrata</taxon>
        <taxon>Euteleostomi</taxon>
        <taxon>Archelosauria</taxon>
        <taxon>Archosauria</taxon>
        <taxon>Dinosauria</taxon>
        <taxon>Saurischia</taxon>
        <taxon>Theropoda</taxon>
        <taxon>Coelurosauria</taxon>
        <taxon>Aves</taxon>
        <taxon>Neognathae</taxon>
        <taxon>Neoaves</taxon>
        <taxon>Aequornithes</taxon>
        <taxon>Sphenisciformes</taxon>
        <taxon>Spheniscidae</taxon>
        <taxon>Spheniscus</taxon>
    </lineage>
</organism>
<dbReference type="GO" id="GO:0051539">
    <property type="term" value="F:4 iron, 4 sulfur cluster binding"/>
    <property type="evidence" value="ECO:0007669"/>
    <property type="project" value="TreeGrafter"/>
</dbReference>
<gene>
    <name evidence="2" type="primary">RSAD1</name>
    <name evidence="2" type="ORF">FQV24_0014956</name>
</gene>